<proteinExistence type="predicted"/>
<dbReference type="Proteomes" id="UP000240739">
    <property type="component" value="Unassembled WGS sequence"/>
</dbReference>
<organism evidence="1 2">
    <name type="scientific">Paraconexibacter algicola</name>
    <dbReference type="NCBI Taxonomy" id="2133960"/>
    <lineage>
        <taxon>Bacteria</taxon>
        <taxon>Bacillati</taxon>
        <taxon>Actinomycetota</taxon>
        <taxon>Thermoleophilia</taxon>
        <taxon>Solirubrobacterales</taxon>
        <taxon>Paraconexibacteraceae</taxon>
        <taxon>Paraconexibacter</taxon>
    </lineage>
</organism>
<sequence length="89" mass="9324">MTGRDTDASPALRLGFDVDERVTAVVSLSRAGRTIAKRTVTLAPGSRALDLLVPAKTAGGSARLTVSFTDTDGARNVVTRTVTVPRRNA</sequence>
<protein>
    <submittedName>
        <fullName evidence="1">Uncharacterized protein</fullName>
    </submittedName>
</protein>
<accession>A0A2T4UEB0</accession>
<comment type="caution">
    <text evidence="1">The sequence shown here is derived from an EMBL/GenBank/DDBJ whole genome shotgun (WGS) entry which is preliminary data.</text>
</comment>
<reference evidence="1 2" key="1">
    <citation type="submission" date="2018-03" db="EMBL/GenBank/DDBJ databases">
        <title>Aquarubrobacter algicola gen. nov., sp. nov., a novel actinobacterium isolated from shallow eutrophic lake during the end of cyanobacterial harmful algal blooms.</title>
        <authorList>
            <person name="Chun S.J."/>
        </authorList>
    </citation>
    <scope>NUCLEOTIDE SEQUENCE [LARGE SCALE GENOMIC DNA]</scope>
    <source>
        <strain evidence="1 2">Seoho-28</strain>
    </source>
</reference>
<dbReference type="AlphaFoldDB" id="A0A2T4UEB0"/>
<evidence type="ECO:0000313" key="2">
    <source>
        <dbReference type="Proteomes" id="UP000240739"/>
    </source>
</evidence>
<dbReference type="EMBL" id="PYYB01000002">
    <property type="protein sequence ID" value="PTL56126.1"/>
    <property type="molecule type" value="Genomic_DNA"/>
</dbReference>
<gene>
    <name evidence="1" type="ORF">C7Y72_14120</name>
</gene>
<evidence type="ECO:0000313" key="1">
    <source>
        <dbReference type="EMBL" id="PTL56126.1"/>
    </source>
</evidence>
<keyword evidence="2" id="KW-1185">Reference proteome</keyword>
<name>A0A2T4UEB0_9ACTN</name>